<feature type="compositionally biased region" description="Acidic residues" evidence="1">
    <location>
        <begin position="1"/>
        <end position="19"/>
    </location>
</feature>
<evidence type="ECO:0000313" key="2">
    <source>
        <dbReference type="EMBL" id="KAG2199700.1"/>
    </source>
</evidence>
<name>A0A8H7UXS4_9FUNG</name>
<protein>
    <submittedName>
        <fullName evidence="2">Uncharacterized protein</fullName>
    </submittedName>
</protein>
<evidence type="ECO:0000256" key="1">
    <source>
        <dbReference type="SAM" id="MobiDB-lite"/>
    </source>
</evidence>
<evidence type="ECO:0000313" key="3">
    <source>
        <dbReference type="Proteomes" id="UP000603453"/>
    </source>
</evidence>
<dbReference type="OrthoDB" id="2278840at2759"/>
<gene>
    <name evidence="2" type="ORF">INT47_012836</name>
</gene>
<dbReference type="EMBL" id="JAEPRD010000092">
    <property type="protein sequence ID" value="KAG2199700.1"/>
    <property type="molecule type" value="Genomic_DNA"/>
</dbReference>
<keyword evidence="3" id="KW-1185">Reference proteome</keyword>
<organism evidence="2 3">
    <name type="scientific">Mucor saturninus</name>
    <dbReference type="NCBI Taxonomy" id="64648"/>
    <lineage>
        <taxon>Eukaryota</taxon>
        <taxon>Fungi</taxon>
        <taxon>Fungi incertae sedis</taxon>
        <taxon>Mucoromycota</taxon>
        <taxon>Mucoromycotina</taxon>
        <taxon>Mucoromycetes</taxon>
        <taxon>Mucorales</taxon>
        <taxon>Mucorineae</taxon>
        <taxon>Mucoraceae</taxon>
        <taxon>Mucor</taxon>
    </lineage>
</organism>
<feature type="region of interest" description="Disordered" evidence="1">
    <location>
        <begin position="1"/>
        <end position="31"/>
    </location>
</feature>
<sequence length="107" mass="12144">MDDEDQVMEEGDEEEEEEERFGSPYGKSVSPEDLVAINNSNMSPRFARHQGDFARFDMLGGASPGSWNDPMDEKGESVALMMHLEKTAIHQNFFDSFDDDFDEEDLA</sequence>
<comment type="caution">
    <text evidence="2">The sequence shown here is derived from an EMBL/GenBank/DDBJ whole genome shotgun (WGS) entry which is preliminary data.</text>
</comment>
<proteinExistence type="predicted"/>
<dbReference type="AlphaFoldDB" id="A0A8H7UXS4"/>
<reference evidence="2" key="1">
    <citation type="submission" date="2020-12" db="EMBL/GenBank/DDBJ databases">
        <title>Metabolic potential, ecology and presence of endohyphal bacteria is reflected in genomic diversity of Mucoromycotina.</title>
        <authorList>
            <person name="Muszewska A."/>
            <person name="Okrasinska A."/>
            <person name="Steczkiewicz K."/>
            <person name="Drgas O."/>
            <person name="Orlowska M."/>
            <person name="Perlinska-Lenart U."/>
            <person name="Aleksandrzak-Piekarczyk T."/>
            <person name="Szatraj K."/>
            <person name="Zielenkiewicz U."/>
            <person name="Pilsyk S."/>
            <person name="Malc E."/>
            <person name="Mieczkowski P."/>
            <person name="Kruszewska J.S."/>
            <person name="Biernat P."/>
            <person name="Pawlowska J."/>
        </authorList>
    </citation>
    <scope>NUCLEOTIDE SEQUENCE</scope>
    <source>
        <strain evidence="2">WA0000017839</strain>
    </source>
</reference>
<dbReference type="Proteomes" id="UP000603453">
    <property type="component" value="Unassembled WGS sequence"/>
</dbReference>
<accession>A0A8H7UXS4</accession>